<dbReference type="SMR" id="A0A3B6QFU3"/>
<evidence type="ECO:0000313" key="3">
    <source>
        <dbReference type="EnsemblPlants" id="TraesCS6D02G151900.1"/>
    </source>
</evidence>
<dbReference type="Gramene" id="TraesJAG6D03G03678620.1">
    <property type="protein sequence ID" value="TraesJAG6D03G03678620.1"/>
    <property type="gene ID" value="TraesJAG6D03G03678620"/>
</dbReference>
<feature type="region of interest" description="Disordered" evidence="2">
    <location>
        <begin position="125"/>
        <end position="149"/>
    </location>
</feature>
<dbReference type="Gramene" id="TraesPARA_EIv1.0_2184170.1">
    <property type="protein sequence ID" value="TraesPARA_EIv1.0_2184170.1.CDS"/>
    <property type="gene ID" value="TraesPARA_EIv1.0_2184170"/>
</dbReference>
<dbReference type="OrthoDB" id="993453at2759"/>
<evidence type="ECO:0000256" key="1">
    <source>
        <dbReference type="SAM" id="Coils"/>
    </source>
</evidence>
<dbReference type="GeneID" id="123144188"/>
<dbReference type="Gramene" id="TraesWEE_scaffold_040821_01G000200.1">
    <property type="protein sequence ID" value="TraesWEE_scaffold_040821_01G000200.1"/>
    <property type="gene ID" value="TraesWEE_scaffold_040821_01G000200"/>
</dbReference>
<gene>
    <name evidence="3" type="primary">LOC123144188</name>
</gene>
<dbReference type="Gramene" id="TraesJUL6D03G03728280.1">
    <property type="protein sequence ID" value="TraesJUL6D03G03728280.1"/>
    <property type="gene ID" value="TraesJUL6D03G03728280"/>
</dbReference>
<dbReference type="Proteomes" id="UP000019116">
    <property type="component" value="Chromosome 6D"/>
</dbReference>
<reference evidence="3" key="2">
    <citation type="submission" date="2018-10" db="UniProtKB">
        <authorList>
            <consortium name="EnsemblPlants"/>
        </authorList>
    </citation>
    <scope>IDENTIFICATION</scope>
</reference>
<dbReference type="EnsemblPlants" id="TraesCS6D02G151900.1">
    <property type="protein sequence ID" value="TraesCS6D02G151900.1"/>
    <property type="gene ID" value="TraesCS6D02G151900"/>
</dbReference>
<dbReference type="Gramene" id="TraesARI6D03G03659330.1">
    <property type="protein sequence ID" value="TraesARI6D03G03659330.1"/>
    <property type="gene ID" value="TraesARI6D03G03659330"/>
</dbReference>
<proteinExistence type="predicted"/>
<dbReference type="Gramene" id="TraesCS6D03G0337700.1">
    <property type="protein sequence ID" value="TraesCS6D03G0337700.1.CDS"/>
    <property type="gene ID" value="TraesCS6D03G0337700"/>
</dbReference>
<dbReference type="PANTHER" id="PTHR34807">
    <property type="entry name" value="OS08G0270800 PROTEIN"/>
    <property type="match status" value="1"/>
</dbReference>
<dbReference type="Gramene" id="TraesSYM6D03G03642680.1">
    <property type="protein sequence ID" value="TraesSYM6D03G03642680.1"/>
    <property type="gene ID" value="TraesSYM6D03G03642680"/>
</dbReference>
<dbReference type="Gramene" id="TraesCLE_scaffold_045909_01G000100.1">
    <property type="protein sequence ID" value="TraesCLE_scaffold_045909_01G000100.1"/>
    <property type="gene ID" value="TraesCLE_scaffold_045909_01G000100"/>
</dbReference>
<dbReference type="Gramene" id="TraesCAD_scaffold_110702_01G000100.1">
    <property type="protein sequence ID" value="TraesCAD_scaffold_110702_01G000100.1"/>
    <property type="gene ID" value="TraesCAD_scaffold_110702_01G000100"/>
</dbReference>
<dbReference type="Gramene" id="TraesLDM6D03G03699050.1">
    <property type="protein sequence ID" value="TraesLDM6D03G03699050.1"/>
    <property type="gene ID" value="TraesLDM6D03G03699050"/>
</dbReference>
<dbReference type="Gramene" id="TraesSTA6D03G03689410.1">
    <property type="protein sequence ID" value="TraesSTA6D03G03689410.1"/>
    <property type="gene ID" value="TraesSTA6D03G03689410"/>
</dbReference>
<dbReference type="PANTHER" id="PTHR34807:SF3">
    <property type="entry name" value="OS08G0270800 PROTEIN"/>
    <property type="match status" value="1"/>
</dbReference>
<dbReference type="Gramene" id="TraesLAC6D03G03646090.1">
    <property type="protein sequence ID" value="TraesLAC6D03G03646090.1"/>
    <property type="gene ID" value="TraesLAC6D03G03646090"/>
</dbReference>
<reference evidence="3" key="1">
    <citation type="submission" date="2018-08" db="EMBL/GenBank/DDBJ databases">
        <authorList>
            <person name="Rossello M."/>
        </authorList>
    </citation>
    <scope>NUCLEOTIDE SEQUENCE [LARGE SCALE GENOMIC DNA]</scope>
    <source>
        <strain evidence="3">cv. Chinese Spring</strain>
    </source>
</reference>
<dbReference type="AlphaFoldDB" id="A0A3B6QFU3"/>
<feature type="compositionally biased region" description="Low complexity" evidence="2">
    <location>
        <begin position="133"/>
        <end position="146"/>
    </location>
</feature>
<dbReference type="RefSeq" id="XP_044419172.1">
    <property type="nucleotide sequence ID" value="XM_044563237.1"/>
</dbReference>
<dbReference type="Gramene" id="TraesCS6D02G151900.1">
    <property type="protein sequence ID" value="TraesCS6D02G151900.1"/>
    <property type="gene ID" value="TraesCS6D02G151900"/>
</dbReference>
<feature type="coiled-coil region" evidence="1">
    <location>
        <begin position="45"/>
        <end position="93"/>
    </location>
</feature>
<dbReference type="OMA" id="DTEAMRH"/>
<evidence type="ECO:0000256" key="2">
    <source>
        <dbReference type="SAM" id="MobiDB-lite"/>
    </source>
</evidence>
<keyword evidence="1" id="KW-0175">Coiled coil</keyword>
<feature type="region of interest" description="Disordered" evidence="2">
    <location>
        <begin position="1"/>
        <end position="38"/>
    </location>
</feature>
<keyword evidence="4" id="KW-1185">Reference proteome</keyword>
<protein>
    <submittedName>
        <fullName evidence="3">Uncharacterized protein</fullName>
    </submittedName>
</protein>
<dbReference type="Gramene" id="TraesNOR6D03G03736020.1">
    <property type="protein sequence ID" value="TraesNOR6D03G03736020.1"/>
    <property type="gene ID" value="TraesNOR6D03G03736020"/>
</dbReference>
<dbReference type="Gramene" id="TraesROB_scaffold_018145_01G000200.1">
    <property type="protein sequence ID" value="TraesROB_scaffold_018145_01G000200.1"/>
    <property type="gene ID" value="TraesROB_scaffold_018145_01G000200"/>
</dbReference>
<dbReference type="PaxDb" id="4565-Traes_6DS_B792C9D1E.1"/>
<evidence type="ECO:0000313" key="4">
    <source>
        <dbReference type="Proteomes" id="UP000019116"/>
    </source>
</evidence>
<accession>A0A3B6QFU3</accession>
<dbReference type="Gramene" id="TraesMAC6D03G03693890.1">
    <property type="protein sequence ID" value="TraesMAC6D03G03693890.1"/>
    <property type="gene ID" value="TraesMAC6D03G03693890"/>
</dbReference>
<organism evidence="3">
    <name type="scientific">Triticum aestivum</name>
    <name type="common">Wheat</name>
    <dbReference type="NCBI Taxonomy" id="4565"/>
    <lineage>
        <taxon>Eukaryota</taxon>
        <taxon>Viridiplantae</taxon>
        <taxon>Streptophyta</taxon>
        <taxon>Embryophyta</taxon>
        <taxon>Tracheophyta</taxon>
        <taxon>Spermatophyta</taxon>
        <taxon>Magnoliopsida</taxon>
        <taxon>Liliopsida</taxon>
        <taxon>Poales</taxon>
        <taxon>Poaceae</taxon>
        <taxon>BOP clade</taxon>
        <taxon>Pooideae</taxon>
        <taxon>Triticodae</taxon>
        <taxon>Triticeae</taxon>
        <taxon>Triticinae</taxon>
        <taxon>Triticum</taxon>
    </lineage>
</organism>
<sequence length="228" mass="25563">MKRAHKVVLAQPAAAAAATPPRPLPRAPRPVRGDGGEAFRASQRYQSLLQDYKELLKETAAKKNRLHLEKLKKQRLSAEVKFLRRRYKSMSENPSQTAVYRLKNPAMAPTSRTAVWVDHHRPVQAVGSSSKGHQPAQQQRQHQVPRSSPVIDLNEACELSSSEETEEFHGYQETVRADKVNRYLLEGNVVAGPSDSKMPAFWDARNSAAARAAGKRKISWQDQLALRV</sequence>
<name>A0A3B6QFU3_WHEAT</name>